<protein>
    <submittedName>
        <fullName evidence="1">Uncharacterized protein</fullName>
    </submittedName>
</protein>
<geneLocation type="plasmid" evidence="1 2">
    <name>pII</name>
</geneLocation>
<evidence type="ECO:0000313" key="2">
    <source>
        <dbReference type="Proteomes" id="UP000325811"/>
    </source>
</evidence>
<sequence length="62" mass="6961">MAIVITASQAAALLPLARSALLRAIMELEKAGHTDLEDEQREQNLHTIVHEWQEIVEVLSKE</sequence>
<dbReference type="EMBL" id="LR699556">
    <property type="protein sequence ID" value="VVD31197.1"/>
    <property type="molecule type" value="Genomic_DNA"/>
</dbReference>
<keyword evidence="2" id="KW-1185">Reference proteome</keyword>
<reference evidence="1 2" key="1">
    <citation type="submission" date="2019-08" db="EMBL/GenBank/DDBJ databases">
        <authorList>
            <person name="Herpell B J."/>
        </authorList>
    </citation>
    <scope>NUCLEOTIDE SEQUENCE [LARGE SCALE GENOMIC DNA]</scope>
    <source>
        <strain evidence="2">Msb3</strain>
        <plasmid evidence="1 2">pII</plasmid>
    </source>
</reference>
<dbReference type="Proteomes" id="UP000325811">
    <property type="component" value="Plasmid pII"/>
</dbReference>
<name>A0A5Q4ZID5_9BURK</name>
<dbReference type="AlphaFoldDB" id="A0A5Q4ZID5"/>
<dbReference type="KEGG" id="pdio:PDMSB3_0073.3"/>
<keyword evidence="1" id="KW-0614">Plasmid</keyword>
<accession>A0A5Q4ZID5</accession>
<gene>
    <name evidence="1" type="ORF">PDMSB3_0073</name>
</gene>
<proteinExistence type="predicted"/>
<organism evidence="1 2">
    <name type="scientific">Paraburkholderia dioscoreae</name>
    <dbReference type="NCBI Taxonomy" id="2604047"/>
    <lineage>
        <taxon>Bacteria</taxon>
        <taxon>Pseudomonadati</taxon>
        <taxon>Pseudomonadota</taxon>
        <taxon>Betaproteobacteria</taxon>
        <taxon>Burkholderiales</taxon>
        <taxon>Burkholderiaceae</taxon>
        <taxon>Paraburkholderia</taxon>
    </lineage>
</organism>
<dbReference type="RefSeq" id="WP_165190273.1">
    <property type="nucleotide sequence ID" value="NZ_LR699556.1"/>
</dbReference>
<evidence type="ECO:0000313" key="1">
    <source>
        <dbReference type="EMBL" id="VVD31197.1"/>
    </source>
</evidence>